<gene>
    <name evidence="1" type="ORF">COV85_02620</name>
</gene>
<dbReference type="AlphaFoldDB" id="A0A2H0KQE2"/>
<evidence type="ECO:0000313" key="2">
    <source>
        <dbReference type="Proteomes" id="UP000231550"/>
    </source>
</evidence>
<protein>
    <submittedName>
        <fullName evidence="1">Uncharacterized protein</fullName>
    </submittedName>
</protein>
<dbReference type="Proteomes" id="UP000231550">
    <property type="component" value="Unassembled WGS sequence"/>
</dbReference>
<proteinExistence type="predicted"/>
<name>A0A2H0KQE2_9BACT</name>
<organism evidence="1 2">
    <name type="scientific">Candidatus Portnoybacteria bacterium CG11_big_fil_rev_8_21_14_0_20_44_10</name>
    <dbReference type="NCBI Taxonomy" id="1974818"/>
    <lineage>
        <taxon>Bacteria</taxon>
        <taxon>Candidatus Portnoyibacteriota</taxon>
    </lineage>
</organism>
<evidence type="ECO:0000313" key="1">
    <source>
        <dbReference type="EMBL" id="PIQ74352.1"/>
    </source>
</evidence>
<accession>A0A2H0KQE2</accession>
<comment type="caution">
    <text evidence="1">The sequence shown here is derived from an EMBL/GenBank/DDBJ whole genome shotgun (WGS) entry which is preliminary data.</text>
</comment>
<reference evidence="1 2" key="1">
    <citation type="submission" date="2017-09" db="EMBL/GenBank/DDBJ databases">
        <title>Depth-based differentiation of microbial function through sediment-hosted aquifers and enrichment of novel symbionts in the deep terrestrial subsurface.</title>
        <authorList>
            <person name="Probst A.J."/>
            <person name="Ladd B."/>
            <person name="Jarett J.K."/>
            <person name="Geller-Mcgrath D.E."/>
            <person name="Sieber C.M."/>
            <person name="Emerson J.B."/>
            <person name="Anantharaman K."/>
            <person name="Thomas B.C."/>
            <person name="Malmstrom R."/>
            <person name="Stieglmeier M."/>
            <person name="Klingl A."/>
            <person name="Woyke T."/>
            <person name="Ryan C.M."/>
            <person name="Banfield J.F."/>
        </authorList>
    </citation>
    <scope>NUCLEOTIDE SEQUENCE [LARGE SCALE GENOMIC DNA]</scope>
    <source>
        <strain evidence="1">CG11_big_fil_rev_8_21_14_0_20_44_10</strain>
    </source>
</reference>
<sequence length="120" mass="14111">MKLNFIKTADKFLWTNHAQQKMRFYRLSESRVKRVVRHPARVEGGIATETSACMQRGDSRKRKEEVWVMYQRKIQTSKDKIVIISAWRYPGVSPLGEPFPIPEDVLTDLKEFIREKAARC</sequence>
<dbReference type="EMBL" id="PCVN01000065">
    <property type="protein sequence ID" value="PIQ74352.1"/>
    <property type="molecule type" value="Genomic_DNA"/>
</dbReference>